<evidence type="ECO:0000259" key="7">
    <source>
        <dbReference type="PROSITE" id="PS50089"/>
    </source>
</evidence>
<dbReference type="EMBL" id="CP136893">
    <property type="protein sequence ID" value="WOL05978.1"/>
    <property type="molecule type" value="Genomic_DNA"/>
</dbReference>
<keyword evidence="6" id="KW-1133">Transmembrane helix</keyword>
<evidence type="ECO:0000313" key="8">
    <source>
        <dbReference type="EMBL" id="WOL05978.1"/>
    </source>
</evidence>
<dbReference type="Gene3D" id="3.30.40.10">
    <property type="entry name" value="Zinc/RING finger domain, C3HC4 (zinc finger)"/>
    <property type="match status" value="1"/>
</dbReference>
<dbReference type="InterPro" id="IPR013083">
    <property type="entry name" value="Znf_RING/FYVE/PHD"/>
</dbReference>
<feature type="transmembrane region" description="Helical" evidence="6">
    <location>
        <begin position="30"/>
        <end position="53"/>
    </location>
</feature>
<dbReference type="PANTHER" id="PTHR45798:SF97">
    <property type="entry name" value="ALCOHOL-SENSITIVE RING FINGER PROTEIN 1"/>
    <property type="match status" value="1"/>
</dbReference>
<keyword evidence="2 4" id="KW-0863">Zinc-finger</keyword>
<keyword evidence="3" id="KW-0862">Zinc</keyword>
<dbReference type="GO" id="GO:0008270">
    <property type="term" value="F:zinc ion binding"/>
    <property type="evidence" value="ECO:0007669"/>
    <property type="project" value="UniProtKB-KW"/>
</dbReference>
<dbReference type="InterPro" id="IPR052788">
    <property type="entry name" value="RING-type_E3_ligase_ATL"/>
</dbReference>
<name>A0AAQ3KFM4_9LILI</name>
<keyword evidence="6" id="KW-0472">Membrane</keyword>
<evidence type="ECO:0000256" key="3">
    <source>
        <dbReference type="ARBA" id="ARBA00022833"/>
    </source>
</evidence>
<reference evidence="8 9" key="1">
    <citation type="submission" date="2023-10" db="EMBL/GenBank/DDBJ databases">
        <title>Chromosome-scale genome assembly provides insights into flower coloration mechanisms of Canna indica.</title>
        <authorList>
            <person name="Li C."/>
        </authorList>
    </citation>
    <scope>NUCLEOTIDE SEQUENCE [LARGE SCALE GENOMIC DNA]</scope>
    <source>
        <tissue evidence="8">Flower</tissue>
    </source>
</reference>
<dbReference type="PROSITE" id="PS50089">
    <property type="entry name" value="ZF_RING_2"/>
    <property type="match status" value="1"/>
</dbReference>
<keyword evidence="6" id="KW-0812">Transmembrane</keyword>
<evidence type="ECO:0000256" key="5">
    <source>
        <dbReference type="SAM" id="MobiDB-lite"/>
    </source>
</evidence>
<evidence type="ECO:0000313" key="9">
    <source>
        <dbReference type="Proteomes" id="UP001327560"/>
    </source>
</evidence>
<dbReference type="AlphaFoldDB" id="A0AAQ3KFM4"/>
<evidence type="ECO:0000256" key="6">
    <source>
        <dbReference type="SAM" id="Phobius"/>
    </source>
</evidence>
<dbReference type="PANTHER" id="PTHR45798">
    <property type="entry name" value="RING-H2 FINGER PROTEIN ATL61-RELATED-RELATED"/>
    <property type="match status" value="1"/>
</dbReference>
<accession>A0AAQ3KFM4</accession>
<proteinExistence type="predicted"/>
<evidence type="ECO:0000256" key="2">
    <source>
        <dbReference type="ARBA" id="ARBA00022771"/>
    </source>
</evidence>
<dbReference type="Pfam" id="PF13639">
    <property type="entry name" value="zf-RING_2"/>
    <property type="match status" value="1"/>
</dbReference>
<dbReference type="SMART" id="SM00184">
    <property type="entry name" value="RING"/>
    <property type="match status" value="1"/>
</dbReference>
<evidence type="ECO:0000256" key="4">
    <source>
        <dbReference type="PROSITE-ProRule" id="PRU00175"/>
    </source>
</evidence>
<gene>
    <name evidence="8" type="ORF">Cni_G14709</name>
</gene>
<keyword evidence="1" id="KW-0479">Metal-binding</keyword>
<dbReference type="CDD" id="cd16461">
    <property type="entry name" value="RING-H2_EL5-like"/>
    <property type="match status" value="1"/>
</dbReference>
<feature type="region of interest" description="Disordered" evidence="5">
    <location>
        <begin position="1"/>
        <end position="23"/>
    </location>
</feature>
<keyword evidence="9" id="KW-1185">Reference proteome</keyword>
<evidence type="ECO:0000256" key="1">
    <source>
        <dbReference type="ARBA" id="ARBA00022723"/>
    </source>
</evidence>
<dbReference type="Proteomes" id="UP001327560">
    <property type="component" value="Chromosome 4"/>
</dbReference>
<organism evidence="8 9">
    <name type="scientific">Canna indica</name>
    <name type="common">Indian-shot</name>
    <dbReference type="NCBI Taxonomy" id="4628"/>
    <lineage>
        <taxon>Eukaryota</taxon>
        <taxon>Viridiplantae</taxon>
        <taxon>Streptophyta</taxon>
        <taxon>Embryophyta</taxon>
        <taxon>Tracheophyta</taxon>
        <taxon>Spermatophyta</taxon>
        <taxon>Magnoliopsida</taxon>
        <taxon>Liliopsida</taxon>
        <taxon>Zingiberales</taxon>
        <taxon>Cannaceae</taxon>
        <taxon>Canna</taxon>
    </lineage>
</organism>
<protein>
    <recommendedName>
        <fullName evidence="7">RING-type domain-containing protein</fullName>
    </recommendedName>
</protein>
<feature type="domain" description="RING-type" evidence="7">
    <location>
        <begin position="100"/>
        <end position="142"/>
    </location>
</feature>
<sequence>MPMPSSSRFLLTNSEQSASSPLPQTMSDGAGMMVILSALLCAVVSVAGLALVARCACLLRSPSGGCGDPPDKGLKKKALRTLPKVAYGAAASAAGGMAECPICLAEFEEGDELRVLPQCGHRFHVRCVDAWLGSHSSCPSCRRVILVVVAPPSR</sequence>
<dbReference type="InterPro" id="IPR001841">
    <property type="entry name" value="Znf_RING"/>
</dbReference>
<dbReference type="SUPFAM" id="SSF57850">
    <property type="entry name" value="RING/U-box"/>
    <property type="match status" value="1"/>
</dbReference>